<keyword evidence="4 6" id="KW-0663">Pyridoxal phosphate</keyword>
<dbReference type="RefSeq" id="WP_106249962.1">
    <property type="nucleotide sequence ID" value="NZ_JBFAIB010000006.1"/>
</dbReference>
<accession>A0A2T0ME69</accession>
<name>A0A2T0ME69_9ACTN</name>
<dbReference type="InterPro" id="IPR010977">
    <property type="entry name" value="Aromatic_deC"/>
</dbReference>
<comment type="similarity">
    <text evidence="2 7">Belongs to the group II decarboxylase family.</text>
</comment>
<evidence type="ECO:0000256" key="5">
    <source>
        <dbReference type="ARBA" id="ARBA00023239"/>
    </source>
</evidence>
<dbReference type="AlphaFoldDB" id="A0A2T0ME69"/>
<evidence type="ECO:0000256" key="4">
    <source>
        <dbReference type="ARBA" id="ARBA00022898"/>
    </source>
</evidence>
<evidence type="ECO:0000256" key="6">
    <source>
        <dbReference type="PIRSR" id="PIRSR602129-50"/>
    </source>
</evidence>
<comment type="caution">
    <text evidence="8">The sequence shown here is derived from an EMBL/GenBank/DDBJ whole genome shotgun (WGS) entry which is preliminary data.</text>
</comment>
<dbReference type="InterPro" id="IPR015421">
    <property type="entry name" value="PyrdxlP-dep_Trfase_major"/>
</dbReference>
<sequence length="455" mass="46804">MEELEGLFRSAAENAAGYRRSLAERPVGLPVDQEALAKAFGGPLPAGPTPPERVLTDLIAAAEPGLVASAGPRYFGFVVGGALPAATGADILAAGWDQVATNAVTSPAAIAAESAAGGWLKELLGIPREASAGFVTGCQAANTVGLAAARHQVLADAGWDVERRGLAGAPRIRVIAGAERHATIDRSLRLLGFGTDAVEAVPAGPDGAIDVGALREVLHAGAQGPTVVCLQAGNVNTGACDRLREACELVHRHGGWAHVDGAFGLWAAASPATRHLVDGLELADSWACDGHKWLNLPYDSAFAFCARPEAHAGAMSLAAAYLVGSGGVPVGADLTAESSRRARGFAVWAGLRELGRDGVAALVDRCCALARRFAGGLTAAGFEVANEVVLNQVLVRFGDDARTDRTVAAVQAEGTCWAGGTTWRGRRYMRISVSNATTTEADVDRSLAAITRLAS</sequence>
<dbReference type="InterPro" id="IPR015422">
    <property type="entry name" value="PyrdxlP-dep_Trfase_small"/>
</dbReference>
<evidence type="ECO:0000256" key="3">
    <source>
        <dbReference type="ARBA" id="ARBA00022793"/>
    </source>
</evidence>
<dbReference type="GO" id="GO:0004058">
    <property type="term" value="F:aromatic-L-amino-acid decarboxylase activity"/>
    <property type="evidence" value="ECO:0007669"/>
    <property type="project" value="UniProtKB-ARBA"/>
</dbReference>
<feature type="modified residue" description="N6-(pyridoxal phosphate)lysine" evidence="6">
    <location>
        <position position="292"/>
    </location>
</feature>
<evidence type="ECO:0000313" key="8">
    <source>
        <dbReference type="EMBL" id="PRX55821.1"/>
    </source>
</evidence>
<keyword evidence="9" id="KW-1185">Reference proteome</keyword>
<reference evidence="8 9" key="1">
    <citation type="submission" date="2018-03" db="EMBL/GenBank/DDBJ databases">
        <title>Genomic Encyclopedia of Type Strains, Phase III (KMG-III): the genomes of soil and plant-associated and newly described type strains.</title>
        <authorList>
            <person name="Whitman W."/>
        </authorList>
    </citation>
    <scope>NUCLEOTIDE SEQUENCE [LARGE SCALE GENOMIC DNA]</scope>
    <source>
        <strain evidence="8 9">CGMCC 4.7104</strain>
    </source>
</reference>
<dbReference type="PANTHER" id="PTHR11999:SF70">
    <property type="entry name" value="MIP05841P"/>
    <property type="match status" value="1"/>
</dbReference>
<dbReference type="PANTHER" id="PTHR11999">
    <property type="entry name" value="GROUP II PYRIDOXAL-5-PHOSPHATE DECARBOXYLASE"/>
    <property type="match status" value="1"/>
</dbReference>
<evidence type="ECO:0000313" key="9">
    <source>
        <dbReference type="Proteomes" id="UP000238312"/>
    </source>
</evidence>
<dbReference type="InterPro" id="IPR015424">
    <property type="entry name" value="PyrdxlP-dep_Trfase"/>
</dbReference>
<dbReference type="Gene3D" id="3.40.640.10">
    <property type="entry name" value="Type I PLP-dependent aspartate aminotransferase-like (Major domain)"/>
    <property type="match status" value="1"/>
</dbReference>
<organism evidence="8 9">
    <name type="scientific">Nonomuraea fuscirosea</name>
    <dbReference type="NCBI Taxonomy" id="1291556"/>
    <lineage>
        <taxon>Bacteria</taxon>
        <taxon>Bacillati</taxon>
        <taxon>Actinomycetota</taxon>
        <taxon>Actinomycetes</taxon>
        <taxon>Streptosporangiales</taxon>
        <taxon>Streptosporangiaceae</taxon>
        <taxon>Nonomuraea</taxon>
    </lineage>
</organism>
<dbReference type="InterPro" id="IPR002129">
    <property type="entry name" value="PyrdxlP-dep_de-COase"/>
</dbReference>
<dbReference type="EMBL" id="PVNG01000025">
    <property type="protein sequence ID" value="PRX55821.1"/>
    <property type="molecule type" value="Genomic_DNA"/>
</dbReference>
<dbReference type="OrthoDB" id="3335676at2"/>
<dbReference type="Proteomes" id="UP000238312">
    <property type="component" value="Unassembled WGS sequence"/>
</dbReference>
<proteinExistence type="inferred from homology"/>
<keyword evidence="3" id="KW-0210">Decarboxylase</keyword>
<protein>
    <submittedName>
        <fullName evidence="8">Glutamate/tyrosine decarboxylase-like PLP-dependent enzyme</fullName>
    </submittedName>
</protein>
<evidence type="ECO:0000256" key="2">
    <source>
        <dbReference type="ARBA" id="ARBA00009533"/>
    </source>
</evidence>
<dbReference type="GO" id="GO:0030170">
    <property type="term" value="F:pyridoxal phosphate binding"/>
    <property type="evidence" value="ECO:0007669"/>
    <property type="project" value="InterPro"/>
</dbReference>
<evidence type="ECO:0000256" key="1">
    <source>
        <dbReference type="ARBA" id="ARBA00001933"/>
    </source>
</evidence>
<evidence type="ECO:0000256" key="7">
    <source>
        <dbReference type="RuleBase" id="RU000382"/>
    </source>
</evidence>
<dbReference type="Pfam" id="PF00282">
    <property type="entry name" value="Pyridoxal_deC"/>
    <property type="match status" value="1"/>
</dbReference>
<comment type="cofactor">
    <cofactor evidence="1 6 7">
        <name>pyridoxal 5'-phosphate</name>
        <dbReference type="ChEBI" id="CHEBI:597326"/>
    </cofactor>
</comment>
<dbReference type="Gene3D" id="3.90.1150.10">
    <property type="entry name" value="Aspartate Aminotransferase, domain 1"/>
    <property type="match status" value="1"/>
</dbReference>
<keyword evidence="5 7" id="KW-0456">Lyase</keyword>
<dbReference type="GO" id="GO:0019752">
    <property type="term" value="P:carboxylic acid metabolic process"/>
    <property type="evidence" value="ECO:0007669"/>
    <property type="project" value="InterPro"/>
</dbReference>
<dbReference type="SUPFAM" id="SSF53383">
    <property type="entry name" value="PLP-dependent transferases"/>
    <property type="match status" value="1"/>
</dbReference>
<gene>
    <name evidence="8" type="ORF">B0I32_12541</name>
</gene>